<dbReference type="InterPro" id="IPR045010">
    <property type="entry name" value="MDR_fam"/>
</dbReference>
<dbReference type="Gene3D" id="3.40.50.720">
    <property type="entry name" value="NAD(P)-binding Rossmann-like Domain"/>
    <property type="match status" value="1"/>
</dbReference>
<dbReference type="SMART" id="SM00829">
    <property type="entry name" value="PKS_ER"/>
    <property type="match status" value="1"/>
</dbReference>
<gene>
    <name evidence="5" type="ORF">QBC42DRAFT_209904</name>
</gene>
<keyword evidence="6" id="KW-1185">Reference proteome</keyword>
<dbReference type="Pfam" id="PF16884">
    <property type="entry name" value="ADH_N_2"/>
    <property type="match status" value="1"/>
</dbReference>
<dbReference type="PANTHER" id="PTHR43205">
    <property type="entry name" value="PROSTAGLANDIN REDUCTASE"/>
    <property type="match status" value="1"/>
</dbReference>
<dbReference type="SUPFAM" id="SSF51735">
    <property type="entry name" value="NAD(P)-binding Rossmann-fold domains"/>
    <property type="match status" value="1"/>
</dbReference>
<dbReference type="InterPro" id="IPR011032">
    <property type="entry name" value="GroES-like_sf"/>
</dbReference>
<keyword evidence="1" id="KW-0560">Oxidoreductase</keyword>
<evidence type="ECO:0000313" key="6">
    <source>
        <dbReference type="Proteomes" id="UP001321749"/>
    </source>
</evidence>
<dbReference type="InterPro" id="IPR013149">
    <property type="entry name" value="ADH-like_C"/>
</dbReference>
<evidence type="ECO:0000256" key="2">
    <source>
        <dbReference type="ARBA" id="ARBA00069006"/>
    </source>
</evidence>
<reference evidence="5" key="1">
    <citation type="journal article" date="2023" name="Mol. Phylogenet. Evol.">
        <title>Genome-scale phylogeny and comparative genomics of the fungal order Sordariales.</title>
        <authorList>
            <person name="Hensen N."/>
            <person name="Bonometti L."/>
            <person name="Westerberg I."/>
            <person name="Brannstrom I.O."/>
            <person name="Guillou S."/>
            <person name="Cros-Aarteil S."/>
            <person name="Calhoun S."/>
            <person name="Haridas S."/>
            <person name="Kuo A."/>
            <person name="Mondo S."/>
            <person name="Pangilinan J."/>
            <person name="Riley R."/>
            <person name="LaButti K."/>
            <person name="Andreopoulos B."/>
            <person name="Lipzen A."/>
            <person name="Chen C."/>
            <person name="Yan M."/>
            <person name="Daum C."/>
            <person name="Ng V."/>
            <person name="Clum A."/>
            <person name="Steindorff A."/>
            <person name="Ohm R.A."/>
            <person name="Martin F."/>
            <person name="Silar P."/>
            <person name="Natvig D.O."/>
            <person name="Lalanne C."/>
            <person name="Gautier V."/>
            <person name="Ament-Velasquez S.L."/>
            <person name="Kruys A."/>
            <person name="Hutchinson M.I."/>
            <person name="Powell A.J."/>
            <person name="Barry K."/>
            <person name="Miller A.N."/>
            <person name="Grigoriev I.V."/>
            <person name="Debuchy R."/>
            <person name="Gladieux P."/>
            <person name="Hiltunen Thoren M."/>
            <person name="Johannesson H."/>
        </authorList>
    </citation>
    <scope>NUCLEOTIDE SEQUENCE</scope>
    <source>
        <strain evidence="5">PSN324</strain>
    </source>
</reference>
<accession>A0AAV9HCU6</accession>
<dbReference type="InterPro" id="IPR041694">
    <property type="entry name" value="ADH_N_2"/>
</dbReference>
<evidence type="ECO:0000256" key="1">
    <source>
        <dbReference type="ARBA" id="ARBA00023002"/>
    </source>
</evidence>
<dbReference type="FunFam" id="3.40.50.720:FF:000121">
    <property type="entry name" value="Prostaglandin reductase 2"/>
    <property type="match status" value="1"/>
</dbReference>
<proteinExistence type="predicted"/>
<sequence>MSTQNKTLVFKKIPEATPVAGEHLVVENRPFDNTPPEGGVTLSILSASYDPYLRGKMRDASIKSYSPAFPLNDPIANATISKVLKSDSPDFKEGELIYGLLPIAEYASLTKDQLKSVRKIHNPNNLELGLFLGPLGMPGLTGWSSFYEIGQPKKGETIFISSAAGAVGQVVGQIAKKEGLKVIGSVGSDDKLDFILKELDFDGAFNYKKEKASDALKRLAPQGIDIYYENVGGEQLEAAIEHMNDFGRVVGCGMISQYNLPADKRTGPKNIFQLVSKRLTMRGFIVGDPGFGDKYGKDHQEKMQKWLADGSVKAKLSVTEGIDNAAEGLIGMLEGKNFGKAVLKIRDE</sequence>
<reference evidence="5" key="2">
    <citation type="submission" date="2023-06" db="EMBL/GenBank/DDBJ databases">
        <authorList>
            <consortium name="Lawrence Berkeley National Laboratory"/>
            <person name="Mondo S.J."/>
            <person name="Hensen N."/>
            <person name="Bonometti L."/>
            <person name="Westerberg I."/>
            <person name="Brannstrom I.O."/>
            <person name="Guillou S."/>
            <person name="Cros-Aarteil S."/>
            <person name="Calhoun S."/>
            <person name="Haridas S."/>
            <person name="Kuo A."/>
            <person name="Pangilinan J."/>
            <person name="Riley R."/>
            <person name="Labutti K."/>
            <person name="Andreopoulos B."/>
            <person name="Lipzen A."/>
            <person name="Chen C."/>
            <person name="Yanf M."/>
            <person name="Daum C."/>
            <person name="Ng V."/>
            <person name="Clum A."/>
            <person name="Steindorff A."/>
            <person name="Ohm R."/>
            <person name="Martin F."/>
            <person name="Silar P."/>
            <person name="Natvig D."/>
            <person name="Lalanne C."/>
            <person name="Gautier V."/>
            <person name="Ament-Velasquez S.L."/>
            <person name="Kruys A."/>
            <person name="Hutchinson M.I."/>
            <person name="Powell A.J."/>
            <person name="Barry K."/>
            <person name="Miller A.N."/>
            <person name="Grigoriev I.V."/>
            <person name="Debuchy R."/>
            <person name="Gladieux P."/>
            <person name="Thoren M.H."/>
            <person name="Johannesson H."/>
        </authorList>
    </citation>
    <scope>NUCLEOTIDE SEQUENCE</scope>
    <source>
        <strain evidence="5">PSN324</strain>
    </source>
</reference>
<dbReference type="Proteomes" id="UP001321749">
    <property type="component" value="Unassembled WGS sequence"/>
</dbReference>
<dbReference type="PANTHER" id="PTHR43205:SF7">
    <property type="entry name" value="PROSTAGLANDIN REDUCTASE 1"/>
    <property type="match status" value="1"/>
</dbReference>
<dbReference type="SUPFAM" id="SSF50129">
    <property type="entry name" value="GroES-like"/>
    <property type="match status" value="2"/>
</dbReference>
<dbReference type="AlphaFoldDB" id="A0AAV9HCU6"/>
<dbReference type="CDD" id="cd05288">
    <property type="entry name" value="PGDH"/>
    <property type="match status" value="1"/>
</dbReference>
<feature type="domain" description="Enoyl reductase (ER)" evidence="4">
    <location>
        <begin position="21"/>
        <end position="343"/>
    </location>
</feature>
<dbReference type="InterPro" id="IPR020843">
    <property type="entry name" value="ER"/>
</dbReference>
<organism evidence="5 6">
    <name type="scientific">Cladorrhinum samala</name>
    <dbReference type="NCBI Taxonomy" id="585594"/>
    <lineage>
        <taxon>Eukaryota</taxon>
        <taxon>Fungi</taxon>
        <taxon>Dikarya</taxon>
        <taxon>Ascomycota</taxon>
        <taxon>Pezizomycotina</taxon>
        <taxon>Sordariomycetes</taxon>
        <taxon>Sordariomycetidae</taxon>
        <taxon>Sordariales</taxon>
        <taxon>Podosporaceae</taxon>
        <taxon>Cladorrhinum</taxon>
    </lineage>
</organism>
<dbReference type="EMBL" id="MU865062">
    <property type="protein sequence ID" value="KAK4458612.1"/>
    <property type="molecule type" value="Genomic_DNA"/>
</dbReference>
<comment type="caution">
    <text evidence="5">The sequence shown here is derived from an EMBL/GenBank/DDBJ whole genome shotgun (WGS) entry which is preliminary data.</text>
</comment>
<evidence type="ECO:0000256" key="3">
    <source>
        <dbReference type="ARBA" id="ARBA00083301"/>
    </source>
</evidence>
<protein>
    <recommendedName>
        <fullName evidence="2">Dehydrogenase FUB6</fullName>
    </recommendedName>
    <alternativeName>
        <fullName evidence="3">Fusaric acid biosynthesis protein 6</fullName>
    </alternativeName>
</protein>
<dbReference type="InterPro" id="IPR036291">
    <property type="entry name" value="NAD(P)-bd_dom_sf"/>
</dbReference>
<dbReference type="GO" id="GO:0016628">
    <property type="term" value="F:oxidoreductase activity, acting on the CH-CH group of donors, NAD or NADP as acceptor"/>
    <property type="evidence" value="ECO:0007669"/>
    <property type="project" value="InterPro"/>
</dbReference>
<dbReference type="Pfam" id="PF00107">
    <property type="entry name" value="ADH_zinc_N"/>
    <property type="match status" value="1"/>
</dbReference>
<name>A0AAV9HCU6_9PEZI</name>
<dbReference type="Gene3D" id="3.90.180.10">
    <property type="entry name" value="Medium-chain alcohol dehydrogenases, catalytic domain"/>
    <property type="match status" value="1"/>
</dbReference>
<evidence type="ECO:0000259" key="4">
    <source>
        <dbReference type="SMART" id="SM00829"/>
    </source>
</evidence>
<evidence type="ECO:0000313" key="5">
    <source>
        <dbReference type="EMBL" id="KAK4458612.1"/>
    </source>
</evidence>